<dbReference type="PROSITE" id="PS00455">
    <property type="entry name" value="AMP_BINDING"/>
    <property type="match status" value="1"/>
</dbReference>
<evidence type="ECO:0000259" key="1">
    <source>
        <dbReference type="Pfam" id="PF00668"/>
    </source>
</evidence>
<dbReference type="EMBL" id="CAJOAX010004144">
    <property type="protein sequence ID" value="CAF3891963.1"/>
    <property type="molecule type" value="Genomic_DNA"/>
</dbReference>
<dbReference type="PANTHER" id="PTHR45527:SF1">
    <property type="entry name" value="FATTY ACID SYNTHASE"/>
    <property type="match status" value="1"/>
</dbReference>
<gene>
    <name evidence="2" type="ORF">OTI717_LOCUS23321</name>
</gene>
<feature type="domain" description="Condensation" evidence="1">
    <location>
        <begin position="1"/>
        <end position="195"/>
    </location>
</feature>
<dbReference type="GO" id="GO:0031177">
    <property type="term" value="F:phosphopantetheine binding"/>
    <property type="evidence" value="ECO:0007669"/>
    <property type="project" value="TreeGrafter"/>
</dbReference>
<proteinExistence type="predicted"/>
<accession>A0A819H472</accession>
<dbReference type="SUPFAM" id="SSF52777">
    <property type="entry name" value="CoA-dependent acyltransferases"/>
    <property type="match status" value="1"/>
</dbReference>
<dbReference type="Gene3D" id="3.30.559.30">
    <property type="entry name" value="Nonribosomal peptide synthetase, condensation domain"/>
    <property type="match status" value="1"/>
</dbReference>
<dbReference type="InterPro" id="IPR023213">
    <property type="entry name" value="CAT-like_dom_sf"/>
</dbReference>
<sequence>MDVFLRDLNQAYSTGQLTIDDNSLMRYLDYAAIEQQIPMTAASMFWREALQDCKIDRSLALPFDRYRLSDEHRTNRGTLLSFDFGQNLSHDFITYSSSNGITLEQLALGSYYVFLFKLTNGESDLCIGMNTNGRYKEELMSVIGMFVNAIPLRCQLDPHWSFPHLLEHVKEMFTSSLEYSYFPFQRIVAQHPNATKLVIGMMAIEMAGGVYCPLSPGDPEHRLHALVEQTQSRLVLVHNHTKTIFLNDVISIDIDPVLMNKNIEIDADICLLTNVVVAADYIAYIIFTSGSTGTPKAVSIGTYNELIYYHYLTRS</sequence>
<dbReference type="AlphaFoldDB" id="A0A819H472"/>
<dbReference type="Proteomes" id="UP000663823">
    <property type="component" value="Unassembled WGS sequence"/>
</dbReference>
<dbReference type="GO" id="GO:0044550">
    <property type="term" value="P:secondary metabolite biosynthetic process"/>
    <property type="evidence" value="ECO:0007669"/>
    <property type="project" value="TreeGrafter"/>
</dbReference>
<dbReference type="InterPro" id="IPR001242">
    <property type="entry name" value="Condensation_dom"/>
</dbReference>
<reference evidence="2" key="1">
    <citation type="submission" date="2021-02" db="EMBL/GenBank/DDBJ databases">
        <authorList>
            <person name="Nowell W R."/>
        </authorList>
    </citation>
    <scope>NUCLEOTIDE SEQUENCE</scope>
</reference>
<dbReference type="InterPro" id="IPR020845">
    <property type="entry name" value="AMP-binding_CS"/>
</dbReference>
<comment type="caution">
    <text evidence="2">The sequence shown here is derived from an EMBL/GenBank/DDBJ whole genome shotgun (WGS) entry which is preliminary data.</text>
</comment>
<name>A0A819H472_9BILA</name>
<dbReference type="GO" id="GO:0043041">
    <property type="term" value="P:amino acid activation for nonribosomal peptide biosynthetic process"/>
    <property type="evidence" value="ECO:0007669"/>
    <property type="project" value="TreeGrafter"/>
</dbReference>
<evidence type="ECO:0000313" key="2">
    <source>
        <dbReference type="EMBL" id="CAF3891963.1"/>
    </source>
</evidence>
<dbReference type="SUPFAM" id="SSF56801">
    <property type="entry name" value="Acetyl-CoA synthetase-like"/>
    <property type="match status" value="1"/>
</dbReference>
<dbReference type="GO" id="GO:0005737">
    <property type="term" value="C:cytoplasm"/>
    <property type="evidence" value="ECO:0007669"/>
    <property type="project" value="TreeGrafter"/>
</dbReference>
<organism evidence="2 3">
    <name type="scientific">Rotaria sordida</name>
    <dbReference type="NCBI Taxonomy" id="392033"/>
    <lineage>
        <taxon>Eukaryota</taxon>
        <taxon>Metazoa</taxon>
        <taxon>Spiralia</taxon>
        <taxon>Gnathifera</taxon>
        <taxon>Rotifera</taxon>
        <taxon>Eurotatoria</taxon>
        <taxon>Bdelloidea</taxon>
        <taxon>Philodinida</taxon>
        <taxon>Philodinidae</taxon>
        <taxon>Rotaria</taxon>
    </lineage>
</organism>
<dbReference type="Pfam" id="PF00668">
    <property type="entry name" value="Condensation"/>
    <property type="match status" value="1"/>
</dbReference>
<dbReference type="Gene3D" id="3.30.559.10">
    <property type="entry name" value="Chloramphenicol acetyltransferase-like domain"/>
    <property type="match status" value="1"/>
</dbReference>
<protein>
    <recommendedName>
        <fullName evidence="1">Condensation domain-containing protein</fullName>
    </recommendedName>
</protein>
<dbReference type="InterPro" id="IPR042099">
    <property type="entry name" value="ANL_N_sf"/>
</dbReference>
<dbReference type="GO" id="GO:0003824">
    <property type="term" value="F:catalytic activity"/>
    <property type="evidence" value="ECO:0007669"/>
    <property type="project" value="InterPro"/>
</dbReference>
<evidence type="ECO:0000313" key="3">
    <source>
        <dbReference type="Proteomes" id="UP000663823"/>
    </source>
</evidence>
<dbReference type="PANTHER" id="PTHR45527">
    <property type="entry name" value="NONRIBOSOMAL PEPTIDE SYNTHETASE"/>
    <property type="match status" value="1"/>
</dbReference>
<dbReference type="Gene3D" id="3.40.50.12780">
    <property type="entry name" value="N-terminal domain of ligase-like"/>
    <property type="match status" value="1"/>
</dbReference>